<dbReference type="Pfam" id="PF02635">
    <property type="entry name" value="DsrE"/>
    <property type="match status" value="1"/>
</dbReference>
<keyword evidence="1" id="KW-0732">Signal</keyword>
<dbReference type="InterPro" id="IPR027396">
    <property type="entry name" value="DsrEFH-like"/>
</dbReference>
<evidence type="ECO:0000256" key="1">
    <source>
        <dbReference type="SAM" id="SignalP"/>
    </source>
</evidence>
<dbReference type="Proteomes" id="UP001610100">
    <property type="component" value="Unassembled WGS sequence"/>
</dbReference>
<dbReference type="SUPFAM" id="SSF75169">
    <property type="entry name" value="DsrEFH-like"/>
    <property type="match status" value="1"/>
</dbReference>
<dbReference type="InterPro" id="IPR003787">
    <property type="entry name" value="Sulphur_relay_DsrE/F-like"/>
</dbReference>
<dbReference type="Gene3D" id="3.40.1260.10">
    <property type="entry name" value="DsrEFH-like"/>
    <property type="match status" value="1"/>
</dbReference>
<proteinExistence type="predicted"/>
<accession>A0ABW7MX50</accession>
<feature type="signal peptide" evidence="1">
    <location>
        <begin position="1"/>
        <end position="23"/>
    </location>
</feature>
<organism evidence="2 3">
    <name type="scientific">Gaetbulibacter aestuarii</name>
    <dbReference type="NCBI Taxonomy" id="1502358"/>
    <lineage>
        <taxon>Bacteria</taxon>
        <taxon>Pseudomonadati</taxon>
        <taxon>Bacteroidota</taxon>
        <taxon>Flavobacteriia</taxon>
        <taxon>Flavobacteriales</taxon>
        <taxon>Flavobacteriaceae</taxon>
        <taxon>Gaetbulibacter</taxon>
    </lineage>
</organism>
<feature type="chain" id="PRO_5045734353" evidence="1">
    <location>
        <begin position="24"/>
        <end position="140"/>
    </location>
</feature>
<dbReference type="RefSeq" id="WP_344740468.1">
    <property type="nucleotide sequence ID" value="NZ_BAABAY010000001.1"/>
</dbReference>
<evidence type="ECO:0000313" key="3">
    <source>
        <dbReference type="Proteomes" id="UP001610100"/>
    </source>
</evidence>
<protein>
    <submittedName>
        <fullName evidence="2">DsrE family protein</fullName>
    </submittedName>
</protein>
<name>A0ABW7MX50_9FLAO</name>
<comment type="caution">
    <text evidence="2">The sequence shown here is derived from an EMBL/GenBank/DDBJ whole genome shotgun (WGS) entry which is preliminary data.</text>
</comment>
<evidence type="ECO:0000313" key="2">
    <source>
        <dbReference type="EMBL" id="MFH6771416.1"/>
    </source>
</evidence>
<sequence length="140" mass="15392">MKTTFKILATLGLVLLGQMPLQAQNKTQQKMNYVVLSKNMQQLNPILITADALAEADGMKYGKMEVVICGKTVQDIKDSPELSKLISEAQDLHVKINVCGLSLKKFGVDPNSLPSGLNVVDNGIFYSFQLQKKGYMSLTI</sequence>
<reference evidence="2 3" key="1">
    <citation type="submission" date="2024-02" db="EMBL/GenBank/DDBJ databases">
        <title>A Gaetbulibacter species isolated from tidal flats and genomic insights of their niches.</title>
        <authorList>
            <person name="Ye Y."/>
        </authorList>
    </citation>
    <scope>NUCLEOTIDE SEQUENCE [LARGE SCALE GENOMIC DNA]</scope>
    <source>
        <strain evidence="2 3">KYW382</strain>
    </source>
</reference>
<gene>
    <name evidence="2" type="ORF">V8G58_05665</name>
</gene>
<keyword evidence="3" id="KW-1185">Reference proteome</keyword>
<dbReference type="EMBL" id="JBAWKB010000001">
    <property type="protein sequence ID" value="MFH6771416.1"/>
    <property type="molecule type" value="Genomic_DNA"/>
</dbReference>